<comment type="caution">
    <text evidence="2">The sequence shown here is derived from an EMBL/GenBank/DDBJ whole genome shotgun (WGS) entry which is preliminary data.</text>
</comment>
<evidence type="ECO:0000256" key="1">
    <source>
        <dbReference type="SAM" id="Phobius"/>
    </source>
</evidence>
<keyword evidence="1" id="KW-0812">Transmembrane</keyword>
<accession>A0ABQ9J6I9</accession>
<evidence type="ECO:0000313" key="2">
    <source>
        <dbReference type="EMBL" id="KAJ8973484.1"/>
    </source>
</evidence>
<name>A0ABQ9J6I9_9CUCU</name>
<keyword evidence="3" id="KW-1185">Reference proteome</keyword>
<reference evidence="2" key="1">
    <citation type="journal article" date="2023" name="Insect Mol. Biol.">
        <title>Genome sequencing provides insights into the evolution of gene families encoding plant cell wall-degrading enzymes in longhorned beetles.</title>
        <authorList>
            <person name="Shin N.R."/>
            <person name="Okamura Y."/>
            <person name="Kirsch R."/>
            <person name="Pauchet Y."/>
        </authorList>
    </citation>
    <scope>NUCLEOTIDE SEQUENCE</scope>
    <source>
        <strain evidence="2">MMC_N1</strain>
    </source>
</reference>
<protein>
    <submittedName>
        <fullName evidence="2">Uncharacterized protein</fullName>
    </submittedName>
</protein>
<feature type="transmembrane region" description="Helical" evidence="1">
    <location>
        <begin position="48"/>
        <end position="69"/>
    </location>
</feature>
<sequence length="160" mass="18992">MFSSILEYQKELCTHTHTYSTRQRENFIPPLMNKTIVMYCESHNLAVSVLRIILNAFCMIGLFYVYCVLDFNVHKINGQDLIFSETEQMVHFHIKKQISSSTSEDEDLMTVRRKKEQERDMYRISKLSLIKFIFLTKIFNFKIRSLDDVSNPTHSESYTQ</sequence>
<organism evidence="2 3">
    <name type="scientific">Molorchus minor</name>
    <dbReference type="NCBI Taxonomy" id="1323400"/>
    <lineage>
        <taxon>Eukaryota</taxon>
        <taxon>Metazoa</taxon>
        <taxon>Ecdysozoa</taxon>
        <taxon>Arthropoda</taxon>
        <taxon>Hexapoda</taxon>
        <taxon>Insecta</taxon>
        <taxon>Pterygota</taxon>
        <taxon>Neoptera</taxon>
        <taxon>Endopterygota</taxon>
        <taxon>Coleoptera</taxon>
        <taxon>Polyphaga</taxon>
        <taxon>Cucujiformia</taxon>
        <taxon>Chrysomeloidea</taxon>
        <taxon>Cerambycidae</taxon>
        <taxon>Lamiinae</taxon>
        <taxon>Monochamini</taxon>
        <taxon>Molorchus</taxon>
    </lineage>
</organism>
<keyword evidence="1" id="KW-1133">Transmembrane helix</keyword>
<keyword evidence="1" id="KW-0472">Membrane</keyword>
<proteinExistence type="predicted"/>
<dbReference type="EMBL" id="JAPWTJ010001164">
    <property type="protein sequence ID" value="KAJ8973484.1"/>
    <property type="molecule type" value="Genomic_DNA"/>
</dbReference>
<dbReference type="Proteomes" id="UP001162164">
    <property type="component" value="Unassembled WGS sequence"/>
</dbReference>
<evidence type="ECO:0000313" key="3">
    <source>
        <dbReference type="Proteomes" id="UP001162164"/>
    </source>
</evidence>
<gene>
    <name evidence="2" type="ORF">NQ317_006912</name>
</gene>